<reference evidence="2 4" key="1">
    <citation type="submission" date="2018-05" db="EMBL/GenBank/DDBJ databases">
        <authorList>
            <consortium name="PulseNet: The National Subtyping Network for Foodborne Disease Surveillance"/>
            <person name="Tarr C.L."/>
            <person name="Trees E."/>
            <person name="Katz L.S."/>
            <person name="Carleton-Romer H.A."/>
            <person name="Stroika S."/>
            <person name="Kucerova Z."/>
            <person name="Roache K.F."/>
            <person name="Sabol A.L."/>
            <person name="Besser J."/>
            <person name="Gerner-Smidt P."/>
        </authorList>
    </citation>
    <scope>NUCLEOTIDE SEQUENCE</scope>
    <source>
        <strain evidence="2">2014D-0197</strain>
        <strain evidence="1 4">2016D-0221</strain>
        <strain evidence="3">D4313</strain>
    </source>
</reference>
<dbReference type="EMBL" id="AACCXM010000003">
    <property type="protein sequence ID" value="EAK0468736.1"/>
    <property type="molecule type" value="Genomic_DNA"/>
</dbReference>
<protein>
    <submittedName>
        <fullName evidence="2">Transformation system protein</fullName>
    </submittedName>
</protein>
<dbReference type="EMBL" id="AABQDW010000018">
    <property type="protein sequence ID" value="EAI5408643.1"/>
    <property type="molecule type" value="Genomic_DNA"/>
</dbReference>
<accession>A0A5L8JD74</accession>
<sequence length="162" mass="18262">MKKAFTMVELAFVIVITGLLASVSIPKLTMSRTDAEVAKIVVDIKNTFDKINSIYISNSSVNKKLNADKNEVDSYLHLRLLIGNDSTLSDFEAIKRGAKEHPWAVECLFYSIDNSTIKFKTMWQQSSISWKKTCNALYLHPTMKEWIQNGIQLGGDSILKNS</sequence>
<organism evidence="2">
    <name type="scientific">Campylobacter fetus</name>
    <dbReference type="NCBI Taxonomy" id="196"/>
    <lineage>
        <taxon>Bacteria</taxon>
        <taxon>Pseudomonadati</taxon>
        <taxon>Campylobacterota</taxon>
        <taxon>Epsilonproteobacteria</taxon>
        <taxon>Campylobacterales</taxon>
        <taxon>Campylobacteraceae</taxon>
        <taxon>Campylobacter</taxon>
    </lineage>
</organism>
<proteinExistence type="predicted"/>
<dbReference type="RefSeq" id="WP_038452562.1">
    <property type="nucleotide sequence ID" value="NZ_AABUZP020000066.1"/>
</dbReference>
<evidence type="ECO:0000313" key="3">
    <source>
        <dbReference type="EMBL" id="EAK0468736.1"/>
    </source>
</evidence>
<dbReference type="EMBL" id="AACCXK010000003">
    <property type="protein sequence ID" value="EAK0452459.1"/>
    <property type="molecule type" value="Genomic_DNA"/>
</dbReference>
<dbReference type="AlphaFoldDB" id="A0A5L8JD74"/>
<comment type="caution">
    <text evidence="2">The sequence shown here is derived from an EMBL/GenBank/DDBJ whole genome shotgun (WGS) entry which is preliminary data.</text>
</comment>
<evidence type="ECO:0000313" key="1">
    <source>
        <dbReference type="EMBL" id="EAI5408643.1"/>
    </source>
</evidence>
<evidence type="ECO:0000313" key="4">
    <source>
        <dbReference type="Proteomes" id="UP000557842"/>
    </source>
</evidence>
<dbReference type="InterPro" id="IPR045584">
    <property type="entry name" value="Pilin-like"/>
</dbReference>
<name>A0A5L8JD74_CAMFE</name>
<dbReference type="Gene3D" id="3.30.700.10">
    <property type="entry name" value="Glycoprotein, Type 4 Pilin"/>
    <property type="match status" value="1"/>
</dbReference>
<dbReference type="Proteomes" id="UP000557842">
    <property type="component" value="Unassembled WGS sequence"/>
</dbReference>
<gene>
    <name evidence="2" type="ORF">AAH17_02120</name>
    <name evidence="3" type="ORF">AAH24_05075</name>
    <name evidence="1" type="ORF">BVH53_08060</name>
</gene>
<evidence type="ECO:0000313" key="2">
    <source>
        <dbReference type="EMBL" id="EAK0452459.1"/>
    </source>
</evidence>
<dbReference type="SUPFAM" id="SSF54523">
    <property type="entry name" value="Pili subunits"/>
    <property type="match status" value="1"/>
</dbReference>